<evidence type="ECO:0000313" key="1">
    <source>
        <dbReference type="EMBL" id="GFS24197.1"/>
    </source>
</evidence>
<dbReference type="AlphaFoldDB" id="A0AAV4JN17"/>
<reference evidence="1 2" key="1">
    <citation type="journal article" date="2021" name="Elife">
        <title>Chloroplast acquisition without the gene transfer in kleptoplastic sea slugs, Plakobranchus ocellatus.</title>
        <authorList>
            <person name="Maeda T."/>
            <person name="Takahashi S."/>
            <person name="Yoshida T."/>
            <person name="Shimamura S."/>
            <person name="Takaki Y."/>
            <person name="Nagai Y."/>
            <person name="Toyoda A."/>
            <person name="Suzuki Y."/>
            <person name="Arimoto A."/>
            <person name="Ishii H."/>
            <person name="Satoh N."/>
            <person name="Nishiyama T."/>
            <person name="Hasebe M."/>
            <person name="Maruyama T."/>
            <person name="Minagawa J."/>
            <person name="Obokata J."/>
            <person name="Shigenobu S."/>
        </authorList>
    </citation>
    <scope>NUCLEOTIDE SEQUENCE [LARGE SCALE GENOMIC DNA]</scope>
</reference>
<evidence type="ECO:0000313" key="2">
    <source>
        <dbReference type="Proteomes" id="UP000762676"/>
    </source>
</evidence>
<dbReference type="Proteomes" id="UP000762676">
    <property type="component" value="Unassembled WGS sequence"/>
</dbReference>
<name>A0AAV4JN17_9GAST</name>
<keyword evidence="2" id="KW-1185">Reference proteome</keyword>
<organism evidence="1 2">
    <name type="scientific">Elysia marginata</name>
    <dbReference type="NCBI Taxonomy" id="1093978"/>
    <lineage>
        <taxon>Eukaryota</taxon>
        <taxon>Metazoa</taxon>
        <taxon>Spiralia</taxon>
        <taxon>Lophotrochozoa</taxon>
        <taxon>Mollusca</taxon>
        <taxon>Gastropoda</taxon>
        <taxon>Heterobranchia</taxon>
        <taxon>Euthyneura</taxon>
        <taxon>Panpulmonata</taxon>
        <taxon>Sacoglossa</taxon>
        <taxon>Placobranchoidea</taxon>
        <taxon>Plakobranchidae</taxon>
        <taxon>Elysia</taxon>
    </lineage>
</organism>
<dbReference type="EMBL" id="BMAT01013981">
    <property type="protein sequence ID" value="GFS24197.1"/>
    <property type="molecule type" value="Genomic_DNA"/>
</dbReference>
<comment type="caution">
    <text evidence="1">The sequence shown here is derived from an EMBL/GenBank/DDBJ whole genome shotgun (WGS) entry which is preliminary data.</text>
</comment>
<proteinExistence type="predicted"/>
<protein>
    <submittedName>
        <fullName evidence="1">Uncharacterized protein</fullName>
    </submittedName>
</protein>
<accession>A0AAV4JN17</accession>
<gene>
    <name evidence="1" type="ORF">ElyMa_006997000</name>
</gene>
<sequence length="152" mass="16679">MQQSVKSCIILGPTDSQITYNMRESSGLVKLNRKLCEKDLNVHVDTRLKFSEHRGNAVNKTNRSCYILWVCGIDLCVLSIPGVTALPALSTVTIGPSTPAPTTQTSSSKPVICPRLPCPYTGFCAGTFPTYYNYHGVRCRGCRPANLYFASQ</sequence>